<reference evidence="4 5" key="1">
    <citation type="submission" date="2014-12" db="EMBL/GenBank/DDBJ databases">
        <title>Genome sequencing of Microbacterium hominis TPW29.</title>
        <authorList>
            <person name="Tan P.W."/>
            <person name="Chan K.-G."/>
        </authorList>
    </citation>
    <scope>NUCLEOTIDE SEQUENCE [LARGE SCALE GENOMIC DNA]</scope>
    <source>
        <strain evidence="4 5">TPW29</strain>
    </source>
</reference>
<dbReference type="PANTHER" id="PTHR42760">
    <property type="entry name" value="SHORT-CHAIN DEHYDROGENASES/REDUCTASES FAMILY MEMBER"/>
    <property type="match status" value="1"/>
</dbReference>
<dbReference type="PROSITE" id="PS00061">
    <property type="entry name" value="ADH_SHORT"/>
    <property type="match status" value="1"/>
</dbReference>
<dbReference type="PRINTS" id="PR00081">
    <property type="entry name" value="GDHRDH"/>
</dbReference>
<proteinExistence type="inferred from homology"/>
<dbReference type="InterPro" id="IPR002347">
    <property type="entry name" value="SDR_fam"/>
</dbReference>
<dbReference type="PANTHER" id="PTHR42760:SF133">
    <property type="entry name" value="3-OXOACYL-[ACYL-CARRIER-PROTEIN] REDUCTASE"/>
    <property type="match status" value="1"/>
</dbReference>
<comment type="similarity">
    <text evidence="1">Belongs to the short-chain dehydrogenases/reductases (SDR) family.</text>
</comment>
<dbReference type="SUPFAM" id="SSF51735">
    <property type="entry name" value="NAD(P)-binding Rossmann-fold domains"/>
    <property type="match status" value="1"/>
</dbReference>
<accession>A0A0B4DUR6</accession>
<gene>
    <name evidence="4" type="ORF">RM52_07930</name>
</gene>
<sequence>MNDPHRSTVVVSGAGTGIGRAAALRLAASGRHVTLVGRRRAPLEEVAAHDPSSFLVVDADVSSPDGARRVADAVREAGLGCAGVVASAGGNAPAASDDSLEAIRDHWRAGFDLNVMTAVLLVEALRPALEADGGRVVLLSSVSALRGSRTGSYGASKAALHAWMFDLAAQLGRFGGTANVVAPGFVPGTEFWAGVSDDVVQNRIAQTLVGRVGTAEEIGGIIAWLLGPDAGWVTGQIVSANGGMVLGR</sequence>
<keyword evidence="2" id="KW-0560">Oxidoreductase</keyword>
<comment type="caution">
    <text evidence="4">The sequence shown here is derived from an EMBL/GenBank/DDBJ whole genome shotgun (WGS) entry which is preliminary data.</text>
</comment>
<dbReference type="Proteomes" id="UP000031202">
    <property type="component" value="Unassembled WGS sequence"/>
</dbReference>
<protein>
    <submittedName>
        <fullName evidence="4">Short-chain dehydrogenase</fullName>
    </submittedName>
</protein>
<evidence type="ECO:0000259" key="3">
    <source>
        <dbReference type="SMART" id="SM00822"/>
    </source>
</evidence>
<evidence type="ECO:0000313" key="4">
    <source>
        <dbReference type="EMBL" id="KIC57993.1"/>
    </source>
</evidence>
<dbReference type="AlphaFoldDB" id="A0A0B4DUR6"/>
<evidence type="ECO:0000256" key="1">
    <source>
        <dbReference type="ARBA" id="ARBA00006484"/>
    </source>
</evidence>
<dbReference type="EMBL" id="JWSZ01000010">
    <property type="protein sequence ID" value="KIC57993.1"/>
    <property type="molecule type" value="Genomic_DNA"/>
</dbReference>
<dbReference type="GO" id="GO:0016616">
    <property type="term" value="F:oxidoreductase activity, acting on the CH-OH group of donors, NAD or NADP as acceptor"/>
    <property type="evidence" value="ECO:0007669"/>
    <property type="project" value="TreeGrafter"/>
</dbReference>
<dbReference type="SMART" id="SM00822">
    <property type="entry name" value="PKS_KR"/>
    <property type="match status" value="1"/>
</dbReference>
<evidence type="ECO:0000256" key="2">
    <source>
        <dbReference type="ARBA" id="ARBA00023002"/>
    </source>
</evidence>
<dbReference type="InterPro" id="IPR020904">
    <property type="entry name" value="Sc_DH/Rdtase_CS"/>
</dbReference>
<name>A0A0B4DUR6_9MICO</name>
<dbReference type="InterPro" id="IPR036291">
    <property type="entry name" value="NAD(P)-bd_dom_sf"/>
</dbReference>
<dbReference type="RefSeq" id="WP_039415272.1">
    <property type="nucleotide sequence ID" value="NZ_JWSZ01000010.1"/>
</dbReference>
<dbReference type="CDD" id="cd05233">
    <property type="entry name" value="SDR_c"/>
    <property type="match status" value="1"/>
</dbReference>
<dbReference type="InterPro" id="IPR057326">
    <property type="entry name" value="KR_dom"/>
</dbReference>
<organism evidence="4 5">
    <name type="scientific">Microbacterium hominis</name>
    <dbReference type="NCBI Taxonomy" id="162426"/>
    <lineage>
        <taxon>Bacteria</taxon>
        <taxon>Bacillati</taxon>
        <taxon>Actinomycetota</taxon>
        <taxon>Actinomycetes</taxon>
        <taxon>Micrococcales</taxon>
        <taxon>Microbacteriaceae</taxon>
        <taxon>Microbacterium</taxon>
    </lineage>
</organism>
<evidence type="ECO:0000313" key="5">
    <source>
        <dbReference type="Proteomes" id="UP000031202"/>
    </source>
</evidence>
<dbReference type="Pfam" id="PF13561">
    <property type="entry name" value="adh_short_C2"/>
    <property type="match status" value="1"/>
</dbReference>
<feature type="domain" description="Ketoreductase" evidence="3">
    <location>
        <begin position="7"/>
        <end position="191"/>
    </location>
</feature>
<dbReference type="Gene3D" id="3.40.50.720">
    <property type="entry name" value="NAD(P)-binding Rossmann-like Domain"/>
    <property type="match status" value="1"/>
</dbReference>